<keyword evidence="2" id="KW-1185">Reference proteome</keyword>
<comment type="caution">
    <text evidence="1">The sequence shown here is derived from an EMBL/GenBank/DDBJ whole genome shotgun (WGS) entry which is preliminary data.</text>
</comment>
<dbReference type="Gene3D" id="1.10.8.50">
    <property type="match status" value="1"/>
</dbReference>
<dbReference type="PATRIC" id="fig|1144316.3.peg.504"/>
<protein>
    <submittedName>
        <fullName evidence="1">Formamidopyrimidine-DNA glycosylase</fullName>
    </submittedName>
</protein>
<dbReference type="Proteomes" id="UP000007509">
    <property type="component" value="Unassembled WGS sequence"/>
</dbReference>
<evidence type="ECO:0000313" key="1">
    <source>
        <dbReference type="EMBL" id="EJL75481.1"/>
    </source>
</evidence>
<organism evidence="1 2">
    <name type="scientific">Chryseobacterium populi</name>
    <dbReference type="NCBI Taxonomy" id="1144316"/>
    <lineage>
        <taxon>Bacteria</taxon>
        <taxon>Pseudomonadati</taxon>
        <taxon>Bacteroidota</taxon>
        <taxon>Flavobacteriia</taxon>
        <taxon>Flavobacteriales</taxon>
        <taxon>Weeksellaceae</taxon>
        <taxon>Chryseobacterium group</taxon>
        <taxon>Chryseobacterium</taxon>
    </lineage>
</organism>
<dbReference type="SUPFAM" id="SSF46946">
    <property type="entry name" value="S13-like H2TH domain"/>
    <property type="match status" value="1"/>
</dbReference>
<name>J3CP92_9FLAO</name>
<gene>
    <name evidence="1" type="ORF">PMI13_00490</name>
</gene>
<dbReference type="AlphaFoldDB" id="J3CP92"/>
<evidence type="ECO:0000313" key="2">
    <source>
        <dbReference type="Proteomes" id="UP000007509"/>
    </source>
</evidence>
<reference evidence="1 2" key="1">
    <citation type="journal article" date="2012" name="J. Bacteriol.">
        <title>Twenty-one genome sequences from Pseudomonas species and 19 genome sequences from diverse bacteria isolated from the rhizosphere and endosphere of Populus deltoides.</title>
        <authorList>
            <person name="Brown S.D."/>
            <person name="Utturkar S.M."/>
            <person name="Klingeman D.M."/>
            <person name="Johnson C.M."/>
            <person name="Martin S.L."/>
            <person name="Land M.L."/>
            <person name="Lu T.Y."/>
            <person name="Schadt C.W."/>
            <person name="Doktycz M.J."/>
            <person name="Pelletier D.A."/>
        </authorList>
    </citation>
    <scope>NUCLEOTIDE SEQUENCE [LARGE SCALE GENOMIC DNA]</scope>
    <source>
        <strain evidence="1 2">CF314</strain>
    </source>
</reference>
<dbReference type="EMBL" id="AKJY01000005">
    <property type="protein sequence ID" value="EJL75481.1"/>
    <property type="molecule type" value="Genomic_DNA"/>
</dbReference>
<dbReference type="RefSeq" id="WP_007840305.1">
    <property type="nucleotide sequence ID" value="NZ_AKJY01000005.1"/>
</dbReference>
<dbReference type="InterPro" id="IPR010979">
    <property type="entry name" value="Ribosomal_uS13-like_H2TH"/>
</dbReference>
<accession>J3CP92</accession>
<sequence length="127" mass="14912">MYFYTCSVKAVEPEFLATINWKADVLSDSWSPGNAEKKLKAKPGMMVCDALMNQDIFSSVRNIIKNEVFFRIEVQPESIVENLPSKKWKELIVEARNYSFDFLDWKRDFVLKNHWLVHTARNGDKTY</sequence>
<dbReference type="GO" id="GO:0003676">
    <property type="term" value="F:nucleic acid binding"/>
    <property type="evidence" value="ECO:0007669"/>
    <property type="project" value="InterPro"/>
</dbReference>
<proteinExistence type="predicted"/>